<accession>D4ZI29</accession>
<dbReference type="PANTHER" id="PTHR37482:SF1">
    <property type="entry name" value="OUTER MEMBRANE PROTEIN ASSEMBLY FACTOR BAME"/>
    <property type="match status" value="1"/>
</dbReference>
<dbReference type="KEGG" id="svo:SVI_1357"/>
<gene>
    <name evidence="7" type="primary">smpA</name>
    <name evidence="4" type="synonym">bamE</name>
    <name evidence="7" type="ordered locus">SVI_1357</name>
</gene>
<dbReference type="Gene3D" id="3.30.1450.10">
    <property type="match status" value="1"/>
</dbReference>
<dbReference type="GO" id="GO:0051205">
    <property type="term" value="P:protein insertion into membrane"/>
    <property type="evidence" value="ECO:0007669"/>
    <property type="project" value="UniProtKB-UniRule"/>
</dbReference>
<evidence type="ECO:0000256" key="3">
    <source>
        <dbReference type="ARBA" id="ARBA00023237"/>
    </source>
</evidence>
<evidence type="ECO:0000259" key="6">
    <source>
        <dbReference type="Pfam" id="PF04355"/>
    </source>
</evidence>
<dbReference type="Pfam" id="PF04355">
    <property type="entry name" value="BamE"/>
    <property type="match status" value="1"/>
</dbReference>
<feature type="region of interest" description="Disordered" evidence="5">
    <location>
        <begin position="148"/>
        <end position="185"/>
    </location>
</feature>
<dbReference type="Proteomes" id="UP000002350">
    <property type="component" value="Chromosome"/>
</dbReference>
<evidence type="ECO:0000313" key="8">
    <source>
        <dbReference type="Proteomes" id="UP000002350"/>
    </source>
</evidence>
<feature type="compositionally biased region" description="Basic and acidic residues" evidence="5">
    <location>
        <begin position="163"/>
        <end position="185"/>
    </location>
</feature>
<comment type="subcellular location">
    <subcellularLocation>
        <location evidence="4">Cell outer membrane</location>
    </subcellularLocation>
</comment>
<dbReference type="InterPro" id="IPR037873">
    <property type="entry name" value="BamE-like"/>
</dbReference>
<dbReference type="InterPro" id="IPR007450">
    <property type="entry name" value="BamE_dom"/>
</dbReference>
<reference evidence="8" key="1">
    <citation type="journal article" date="2010" name="Mol. Biosyst.">
        <title>Complete genome sequence and comparative analysis of Shewanella violacea, a psychrophilic and piezophilic bacterium from deep sea floor sediments.</title>
        <authorList>
            <person name="Aono E."/>
            <person name="Baba T."/>
            <person name="Ara T."/>
            <person name="Nishi T."/>
            <person name="Nakamichi T."/>
            <person name="Inamoto E."/>
            <person name="Toyonaga H."/>
            <person name="Hasegawa M."/>
            <person name="Takai Y."/>
            <person name="Okumura Y."/>
            <person name="Baba M."/>
            <person name="Tomita M."/>
            <person name="Kato C."/>
            <person name="Oshima T."/>
            <person name="Nakasone K."/>
            <person name="Mori H."/>
        </authorList>
    </citation>
    <scope>NUCLEOTIDE SEQUENCE [LARGE SCALE GENOMIC DNA]</scope>
    <source>
        <strain evidence="8">JCM 10179 / CIP 106290 / LMG 19151 / DSS12</strain>
    </source>
</reference>
<feature type="domain" description="Outer membrane protein assembly factor BamE" evidence="6">
    <location>
        <begin position="52"/>
        <end position="121"/>
    </location>
</feature>
<keyword evidence="3 4" id="KW-0998">Cell outer membrane</keyword>
<keyword evidence="1 4" id="KW-0732">Signal</keyword>
<dbReference type="GO" id="GO:0030674">
    <property type="term" value="F:protein-macromolecule adaptor activity"/>
    <property type="evidence" value="ECO:0007669"/>
    <property type="project" value="TreeGrafter"/>
</dbReference>
<dbReference type="EMBL" id="AP011177">
    <property type="protein sequence ID" value="BAJ01328.1"/>
    <property type="molecule type" value="Genomic_DNA"/>
</dbReference>
<dbReference type="STRING" id="637905.SVI_1357"/>
<name>D4ZI29_SHEVD</name>
<dbReference type="InterPro" id="IPR026592">
    <property type="entry name" value="BamE"/>
</dbReference>
<keyword evidence="2 4" id="KW-0472">Membrane</keyword>
<dbReference type="PANTHER" id="PTHR37482">
    <property type="entry name" value="OUTER MEMBRANE PROTEIN ASSEMBLY FACTOR BAME"/>
    <property type="match status" value="1"/>
</dbReference>
<dbReference type="HOGENOM" id="CLU_083835_2_2_6"/>
<keyword evidence="8" id="KW-1185">Reference proteome</keyword>
<comment type="function">
    <text evidence="4">Part of the outer membrane protein assembly complex, which is involved in assembly and insertion of beta-barrel proteins into the outer membrane.</text>
</comment>
<evidence type="ECO:0000313" key="7">
    <source>
        <dbReference type="EMBL" id="BAJ01328.1"/>
    </source>
</evidence>
<sequence>MGMMTDRFYEVAYSMTIKKKSLTLLGAAALTLSVTGCSVFDWLIYKPDIPQGNYMETQQVEKLRIEMTKEQVEYILGRPVLRDSFANNTWYYVYHYKSGRDASVIHKELIIHFENDMLTKVVGDYDLAKDFNTPLDQSRLPDAIMLGTDAKTDNAEEPMIPEQRPDVKPLVEEKDSESQAEQKFE</sequence>
<dbReference type="GO" id="GO:1990063">
    <property type="term" value="C:Bam protein complex"/>
    <property type="evidence" value="ECO:0007669"/>
    <property type="project" value="TreeGrafter"/>
</dbReference>
<protein>
    <recommendedName>
        <fullName evidence="4">Outer membrane protein assembly factor BamE</fullName>
    </recommendedName>
</protein>
<dbReference type="GO" id="GO:0043165">
    <property type="term" value="P:Gram-negative-bacterium-type cell outer membrane assembly"/>
    <property type="evidence" value="ECO:0007669"/>
    <property type="project" value="UniProtKB-UniRule"/>
</dbReference>
<evidence type="ECO:0000256" key="5">
    <source>
        <dbReference type="SAM" id="MobiDB-lite"/>
    </source>
</evidence>
<comment type="similarity">
    <text evidence="4">Belongs to the BamE family.</text>
</comment>
<dbReference type="AlphaFoldDB" id="D4ZI29"/>
<comment type="subunit">
    <text evidence="4">Part of the Bam complex.</text>
</comment>
<evidence type="ECO:0000256" key="2">
    <source>
        <dbReference type="ARBA" id="ARBA00023136"/>
    </source>
</evidence>
<dbReference type="eggNOG" id="COG2913">
    <property type="taxonomic scope" value="Bacteria"/>
</dbReference>
<dbReference type="HAMAP" id="MF_00925">
    <property type="entry name" value="OM_assembly_BamE"/>
    <property type="match status" value="1"/>
</dbReference>
<evidence type="ECO:0000256" key="1">
    <source>
        <dbReference type="ARBA" id="ARBA00022729"/>
    </source>
</evidence>
<evidence type="ECO:0000256" key="4">
    <source>
        <dbReference type="HAMAP-Rule" id="MF_00925"/>
    </source>
</evidence>
<proteinExistence type="inferred from homology"/>
<organism evidence="7 8">
    <name type="scientific">Shewanella violacea (strain JCM 10179 / CIP 106290 / LMG 19151 / DSS12)</name>
    <dbReference type="NCBI Taxonomy" id="637905"/>
    <lineage>
        <taxon>Bacteria</taxon>
        <taxon>Pseudomonadati</taxon>
        <taxon>Pseudomonadota</taxon>
        <taxon>Gammaproteobacteria</taxon>
        <taxon>Alteromonadales</taxon>
        <taxon>Shewanellaceae</taxon>
        <taxon>Shewanella</taxon>
    </lineage>
</organism>